<dbReference type="InterPro" id="IPR022385">
    <property type="entry name" value="Rhs_assc_core"/>
</dbReference>
<dbReference type="OrthoDB" id="442731at2759"/>
<dbReference type="SUPFAM" id="SSF69318">
    <property type="entry name" value="Integrin alpha N-terminal domain"/>
    <property type="match status" value="1"/>
</dbReference>
<dbReference type="PANTHER" id="PTHR32305:SF15">
    <property type="entry name" value="PROTEIN RHSA-RELATED"/>
    <property type="match status" value="1"/>
</dbReference>
<reference evidence="7" key="1">
    <citation type="journal article" date="2019" name="Environ. Microbiol.">
        <title>Fungal ecological strategies reflected in gene transcription - a case study of two litter decomposers.</title>
        <authorList>
            <person name="Barbi F."/>
            <person name="Kohler A."/>
            <person name="Barry K."/>
            <person name="Baskaran P."/>
            <person name="Daum C."/>
            <person name="Fauchery L."/>
            <person name="Ihrmark K."/>
            <person name="Kuo A."/>
            <person name="LaButti K."/>
            <person name="Lipzen A."/>
            <person name="Morin E."/>
            <person name="Grigoriev I.V."/>
            <person name="Henrissat B."/>
            <person name="Lindahl B."/>
            <person name="Martin F."/>
        </authorList>
    </citation>
    <scope>NUCLEOTIDE SEQUENCE</scope>
    <source>
        <strain evidence="7">JB14</strain>
    </source>
</reference>
<evidence type="ECO:0000256" key="2">
    <source>
        <dbReference type="ARBA" id="ARBA00022525"/>
    </source>
</evidence>
<keyword evidence="8" id="KW-1185">Reference proteome</keyword>
<organism evidence="7 8">
    <name type="scientific">Gymnopus androsaceus JB14</name>
    <dbReference type="NCBI Taxonomy" id="1447944"/>
    <lineage>
        <taxon>Eukaryota</taxon>
        <taxon>Fungi</taxon>
        <taxon>Dikarya</taxon>
        <taxon>Basidiomycota</taxon>
        <taxon>Agaricomycotina</taxon>
        <taxon>Agaricomycetes</taxon>
        <taxon>Agaricomycetidae</taxon>
        <taxon>Agaricales</taxon>
        <taxon>Marasmiineae</taxon>
        <taxon>Omphalotaceae</taxon>
        <taxon>Gymnopus</taxon>
    </lineage>
</organism>
<evidence type="ECO:0000313" key="8">
    <source>
        <dbReference type="Proteomes" id="UP000799118"/>
    </source>
</evidence>
<evidence type="ECO:0000313" key="7">
    <source>
        <dbReference type="EMBL" id="KAE9388392.1"/>
    </source>
</evidence>
<feature type="transmembrane region" description="Helical" evidence="5">
    <location>
        <begin position="1770"/>
        <end position="1795"/>
    </location>
</feature>
<keyword evidence="5" id="KW-0472">Membrane</keyword>
<protein>
    <recommendedName>
        <fullName evidence="6">Teneurin-like YD-shell domain-containing protein</fullName>
    </recommendedName>
</protein>
<dbReference type="NCBIfam" id="TIGR03696">
    <property type="entry name" value="Rhs_assc_core"/>
    <property type="match status" value="1"/>
</dbReference>
<evidence type="ECO:0000256" key="4">
    <source>
        <dbReference type="ARBA" id="ARBA00023026"/>
    </source>
</evidence>
<name>A0A6A4GRJ0_9AGAR</name>
<evidence type="ECO:0000256" key="3">
    <source>
        <dbReference type="ARBA" id="ARBA00022737"/>
    </source>
</evidence>
<dbReference type="InterPro" id="IPR050708">
    <property type="entry name" value="T6SS_VgrG/RHS"/>
</dbReference>
<dbReference type="Pfam" id="PF03534">
    <property type="entry name" value="SpvB"/>
    <property type="match status" value="1"/>
</dbReference>
<evidence type="ECO:0000256" key="5">
    <source>
        <dbReference type="SAM" id="Phobius"/>
    </source>
</evidence>
<dbReference type="InterPro" id="IPR003284">
    <property type="entry name" value="Sal_SpvB"/>
</dbReference>
<keyword evidence="2" id="KW-0964">Secreted</keyword>
<evidence type="ECO:0000256" key="1">
    <source>
        <dbReference type="ARBA" id="ARBA00004613"/>
    </source>
</evidence>
<keyword evidence="3" id="KW-0677">Repeat</keyword>
<dbReference type="GO" id="GO:0005737">
    <property type="term" value="C:cytoplasm"/>
    <property type="evidence" value="ECO:0007669"/>
    <property type="project" value="InterPro"/>
</dbReference>
<feature type="domain" description="Teneurin-like YD-shell" evidence="6">
    <location>
        <begin position="1499"/>
        <end position="1759"/>
    </location>
</feature>
<keyword evidence="5" id="KW-0812">Transmembrane</keyword>
<proteinExistence type="predicted"/>
<gene>
    <name evidence="7" type="ORF">BT96DRAFT_927133</name>
</gene>
<dbReference type="Pfam" id="PF25023">
    <property type="entry name" value="TEN_YD-shell"/>
    <property type="match status" value="1"/>
</dbReference>
<dbReference type="PANTHER" id="PTHR32305">
    <property type="match status" value="1"/>
</dbReference>
<dbReference type="Proteomes" id="UP000799118">
    <property type="component" value="Unassembled WGS sequence"/>
</dbReference>
<keyword evidence="4" id="KW-0843">Virulence</keyword>
<dbReference type="InterPro" id="IPR056823">
    <property type="entry name" value="TEN-like_YD-shell"/>
</dbReference>
<accession>A0A6A4GRJ0</accession>
<dbReference type="InterPro" id="IPR028994">
    <property type="entry name" value="Integrin_alpha_N"/>
</dbReference>
<evidence type="ECO:0000259" key="6">
    <source>
        <dbReference type="Pfam" id="PF25023"/>
    </source>
</evidence>
<keyword evidence="5" id="KW-1133">Transmembrane helix</keyword>
<sequence length="2008" mass="217282">MVRPVSLDQLRAMANKIVGSLPITHSVDTNGSLSLNVPIQLPPSKFPPKLSLSYHSAAIDTSVAGYGWALKGGATIERVAATIAQDSIRGFVNYDADDRFALNGQRLVKISDKEYRYEVEQWSKIIAHGSDSTNPDYWVEYLHDSTTRTFGSTSDSNIKAQGQSPTRVWALAEHSDVFSNYISFSYINDTNGGSYYMERISYGGNKKLAIAHQRFVGFAFESRPDTRTQYIGGSKVHVDRRLTTISACVGSKFAHKHVLAYDISPLRQVSRLRSLTLVDAAGASVSPLTFDWVNGNPTVYDPLKEIGTLDIGVASPQLFPIDVNASGKTDLVVATNRFDSTTQTYKLWLQVFLADGKGNISQTEALGSGSTGLYVPDQLLALEVDGNGRTDLLHIKSMGTEPDRNHTLTILLSTENGYKVSNSTSWKPESFSGRYYTGDFGGNGQVGLIYIYTILKNNQKHLCFVQFISDGSTLTPLDAADGPESVSLDSLQLVVGELNGDGAQDVYVITPLKQDSITVCHIHLLESQKGRLVYRSDDPLKNVGANVPWSTVTFYPLSIDPDGKSGLLALSKGSDAKLQFQVLRSSARTLLTPSAPISTSIEFKGQFLLSRAVAKNTVDVVHTYETTSGTKVDILHYFNDTFIEVPGVQQAPDAPKGASVMSADLRGIARADCLFTKSDTSNKLSLYSLSCCGDQPLDFLTGFTTGLGANISVEYAPLSDPDVYTATESGTGSATAAVNALYHRHGLSVTAGNSSVASATGNRSALVHFPLFVIKQIKSLASPLFLDTTQVDTWTYKNARIGFDGRGWLGFEIILKASQPLGVLTTTTYLQAFPFLGQTSQTQVSDLSNNQLIEVRTFSWTSVPSNNGANCFLTLPTTQESYYDGGAHTYDVKVSNQYDSFANITALTVESPTFGGLLTITSTYDNDISQWILGNRRTEVLSSGGQMIKQSKSSYLVGTQVVNSQGAWVGGSEWTTQTFEYGGAGNRISTSGPGQAKCTLAYDETQCFPVSVTNYTSSSSSLTEYTTFDLIHGVPVSTTDSNSHILSQTYDVLGRVLEVSEGDSSSSMVILEMHEYSSVGGDIVHSYRRRCDWSGGNWDLENSHIDGLGRIWRKEKPKPGDASLMVCTDTLYDGVGRVVKLSRNYLTGEQPAYVINSFDARSRLKKTTSPPAISGVDPITTTFQYQFSNNKAFITETKTGGGCLTSQVSSRIMAYFPNPKPSTGKYFRPLTISSTNEIGQTMQTTFDSLCRPVCISDPLGMKLLFDYDGLSRPITKRISNPQGILPADISYFTMVFDDASSQVTAHNQLSKLSTITKNDYSGRPISKKTVDEELTFSYDTGRNGRGRLASVVSSKGLKHTFEYDTRGCPMKRTVTYDDGASFSMSYGWTPTKQISHITNPDGTKVTRSYVSNSVLLRNAELANSGGTVKASVAFGDFNNPFFSPLTSTLGNGLMSSLSLAHNGAPTSQSLSQGSNTDICFRQAWELDGFSTITSYKQNGSHLSTQSFDYDQEGQLVESSADSHTSNFKYDDSGSLISKDGKTLTNNGWLVTKMYNSDGTAYRSFEYSNDGNLVKTLDGSSAEKDTMVYDASGRLIKLNNISFVYDFAGQLAKSTNANGDITWYPSSSYESSSVNSKTTTTAYIVHGSRRACLNTCNGTESVSYFHHNHLGSTVAVSDGKGSIVTTYTYDAFGRVTINGSDLARYKYQGKEQFDDYYYFGARFYDPETGRFLTSDNFPVQLANISPASFNHYSFARNNPISFVELNGNVPLWHWLADVGLIVVGTAAIFGLGVILAPCGLAPLGAIIGEALISAGVNGLVTDLTSDEKSTGLEWGTQVVIGGIFGAIGSGLTGVNAVQKVGAFAGRKLAQLGAFEVSKDVVDHIVIPQVIHAMVNVPRGVASQISTNAYRGDAWHKDVVKTIGLTLLAGGAEDLLKSGTRIVLNNKIKQMGLGSLNGLEEHIATSNTSNITSLMDQGGQGGILSRASSSGFYDVFFDARSEVVSLVSSL</sequence>
<dbReference type="Gene3D" id="2.180.10.10">
    <property type="entry name" value="RHS repeat-associated core"/>
    <property type="match status" value="2"/>
</dbReference>
<comment type="subcellular location">
    <subcellularLocation>
        <location evidence="1">Secreted</location>
    </subcellularLocation>
</comment>
<dbReference type="EMBL" id="ML769746">
    <property type="protein sequence ID" value="KAE9388392.1"/>
    <property type="molecule type" value="Genomic_DNA"/>
</dbReference>
<dbReference type="GO" id="GO:0005576">
    <property type="term" value="C:extracellular region"/>
    <property type="evidence" value="ECO:0007669"/>
    <property type="project" value="UniProtKB-SubCell"/>
</dbReference>